<feature type="compositionally biased region" description="Basic residues" evidence="1">
    <location>
        <begin position="11"/>
        <end position="21"/>
    </location>
</feature>
<feature type="compositionally biased region" description="Basic and acidic residues" evidence="1">
    <location>
        <begin position="158"/>
        <end position="167"/>
    </location>
</feature>
<dbReference type="OrthoDB" id="10664850at2759"/>
<organism evidence="2 3">
    <name type="scientific">Albula goreensis</name>
    <dbReference type="NCBI Taxonomy" id="1534307"/>
    <lineage>
        <taxon>Eukaryota</taxon>
        <taxon>Metazoa</taxon>
        <taxon>Chordata</taxon>
        <taxon>Craniata</taxon>
        <taxon>Vertebrata</taxon>
        <taxon>Euteleostomi</taxon>
        <taxon>Actinopterygii</taxon>
        <taxon>Neopterygii</taxon>
        <taxon>Teleostei</taxon>
        <taxon>Albuliformes</taxon>
        <taxon>Albulidae</taxon>
        <taxon>Albula</taxon>
    </lineage>
</organism>
<name>A0A8T3CS16_9TELE</name>
<reference evidence="2" key="1">
    <citation type="submission" date="2021-01" db="EMBL/GenBank/DDBJ databases">
        <authorList>
            <person name="Zahm M."/>
            <person name="Roques C."/>
            <person name="Cabau C."/>
            <person name="Klopp C."/>
            <person name="Donnadieu C."/>
            <person name="Jouanno E."/>
            <person name="Lampietro C."/>
            <person name="Louis A."/>
            <person name="Herpin A."/>
            <person name="Echchiki A."/>
            <person name="Berthelot C."/>
            <person name="Parey E."/>
            <person name="Roest-Crollius H."/>
            <person name="Braasch I."/>
            <person name="Postlethwait J."/>
            <person name="Bobe J."/>
            <person name="Montfort J."/>
            <person name="Bouchez O."/>
            <person name="Begum T."/>
            <person name="Mejri S."/>
            <person name="Adams A."/>
            <person name="Chen W.-J."/>
            <person name="Guiguen Y."/>
        </authorList>
    </citation>
    <scope>NUCLEOTIDE SEQUENCE</scope>
    <source>
        <tissue evidence="2">Blood</tissue>
    </source>
</reference>
<feature type="compositionally biased region" description="Basic and acidic residues" evidence="1">
    <location>
        <begin position="133"/>
        <end position="146"/>
    </location>
</feature>
<comment type="caution">
    <text evidence="2">The sequence shown here is derived from an EMBL/GenBank/DDBJ whole genome shotgun (WGS) entry which is preliminary data.</text>
</comment>
<feature type="region of interest" description="Disordered" evidence="1">
    <location>
        <begin position="241"/>
        <end position="273"/>
    </location>
</feature>
<evidence type="ECO:0000313" key="2">
    <source>
        <dbReference type="EMBL" id="KAI1886751.1"/>
    </source>
</evidence>
<proteinExistence type="predicted"/>
<dbReference type="Proteomes" id="UP000829720">
    <property type="component" value="Unassembled WGS sequence"/>
</dbReference>
<feature type="compositionally biased region" description="Basic and acidic residues" evidence="1">
    <location>
        <begin position="201"/>
        <end position="216"/>
    </location>
</feature>
<feature type="compositionally biased region" description="Basic and acidic residues" evidence="1">
    <location>
        <begin position="261"/>
        <end position="273"/>
    </location>
</feature>
<gene>
    <name evidence="2" type="ORF">AGOR_G00199030</name>
</gene>
<evidence type="ECO:0000313" key="3">
    <source>
        <dbReference type="Proteomes" id="UP000829720"/>
    </source>
</evidence>
<feature type="compositionally biased region" description="Low complexity" evidence="1">
    <location>
        <begin position="86"/>
        <end position="104"/>
    </location>
</feature>
<accession>A0A8T3CS16</accession>
<feature type="compositionally biased region" description="Low complexity" evidence="1">
    <location>
        <begin position="249"/>
        <end position="258"/>
    </location>
</feature>
<keyword evidence="3" id="KW-1185">Reference proteome</keyword>
<feature type="compositionally biased region" description="Polar residues" evidence="1">
    <location>
        <begin position="114"/>
        <end position="132"/>
    </location>
</feature>
<protein>
    <submittedName>
        <fullName evidence="2">Uncharacterized protein</fullName>
    </submittedName>
</protein>
<evidence type="ECO:0000256" key="1">
    <source>
        <dbReference type="SAM" id="MobiDB-lite"/>
    </source>
</evidence>
<feature type="region of interest" description="Disordered" evidence="1">
    <location>
        <begin position="1"/>
        <end position="219"/>
    </location>
</feature>
<dbReference type="AlphaFoldDB" id="A0A8T3CS16"/>
<feature type="compositionally biased region" description="Basic and acidic residues" evidence="1">
    <location>
        <begin position="61"/>
        <end position="85"/>
    </location>
</feature>
<sequence>MDIAVSDKSQSKKVFRARKTMKMSDRQQLESIHNSHSSSELPSSSSTSSSVPPSPIVMNGKYKEEQLETENGRESHTDKNPKETRSTPPVSRSPSPLTLSLTLSPSPPSKTPELRSNCNVLSTSAHSPNSVGKESDTKRGDNKEGINESSLMVEGETTDDKKEEKSEGTAGSGVKDKEDDLSLSLDSLQDPTISPVSPLASERKEEENQNENDDRIGSVGAVAMDTDSALMDAKVLEVNKPSPAVDTTSSSSPCFSPSHAPESDQEVKEGFWY</sequence>
<feature type="compositionally biased region" description="Low complexity" evidence="1">
    <location>
        <begin position="35"/>
        <end position="51"/>
    </location>
</feature>
<dbReference type="EMBL" id="JAERUA010000019">
    <property type="protein sequence ID" value="KAI1886751.1"/>
    <property type="molecule type" value="Genomic_DNA"/>
</dbReference>